<evidence type="ECO:0000256" key="6">
    <source>
        <dbReference type="ARBA" id="ARBA00023163"/>
    </source>
</evidence>
<dbReference type="EMBL" id="JBFXLQ010000006">
    <property type="protein sequence ID" value="KAL2870479.1"/>
    <property type="molecule type" value="Genomic_DNA"/>
</dbReference>
<evidence type="ECO:0000259" key="12">
    <source>
        <dbReference type="Pfam" id="PF16589"/>
    </source>
</evidence>
<evidence type="ECO:0000313" key="13">
    <source>
        <dbReference type="EMBL" id="KAL2870479.1"/>
    </source>
</evidence>
<keyword evidence="5" id="KW-0010">Activator</keyword>
<sequence length="413" mass="46449">MTSKQAKEVEDGRSAVNGRSGMFEGMSFWLSRNVPQRSRFEELIQRNGGIVKPQEKDADVRLVDHKRKNLPPDVYSYQFIEKSVQSGKLEDLEMYKAGSSSARPDDQILWDYMQPFESDPKARIRGNKLYEDLAAKYPRHTYQSWRDRYLKRLRGLPRPGGIVETTVSAAVNQVVRAETPPHESASHQDGVVTQGSEASPRPQEKKRKRSPVSTITNEHTSTGTASAQQPDTTQQKSLEVRESSGSHVRREHTHHETPPSPKKAKTTAKPSTGEPTSQEPGEEDKTGLNELFLELPFFEPSPEPDDEAPEQDIDTWIEERLRGGKGDEAQIIEALQCTSMDPELADTVLDSLVAGNGIPADMRGVWTAQDDRCVDAQDTREIQRVLMKHGSDLFNSRWEYLTMARSAGLKIPR</sequence>
<dbReference type="Pfam" id="PF08914">
    <property type="entry name" value="Myb_Rap1"/>
    <property type="match status" value="1"/>
</dbReference>
<organism evidence="13 14">
    <name type="scientific">Aspergillus lucknowensis</name>
    <dbReference type="NCBI Taxonomy" id="176173"/>
    <lineage>
        <taxon>Eukaryota</taxon>
        <taxon>Fungi</taxon>
        <taxon>Dikarya</taxon>
        <taxon>Ascomycota</taxon>
        <taxon>Pezizomycotina</taxon>
        <taxon>Eurotiomycetes</taxon>
        <taxon>Eurotiomycetidae</taxon>
        <taxon>Eurotiales</taxon>
        <taxon>Aspergillaceae</taxon>
        <taxon>Aspergillus</taxon>
        <taxon>Aspergillus subgen. Nidulantes</taxon>
    </lineage>
</organism>
<dbReference type="InterPro" id="IPR039595">
    <property type="entry name" value="TE2IP/Rap1"/>
</dbReference>
<dbReference type="RefSeq" id="XP_070889458.1">
    <property type="nucleotide sequence ID" value="XM_071032343.1"/>
</dbReference>
<evidence type="ECO:0000256" key="2">
    <source>
        <dbReference type="ARBA" id="ARBA00022454"/>
    </source>
</evidence>
<evidence type="ECO:0000256" key="3">
    <source>
        <dbReference type="ARBA" id="ARBA00022895"/>
    </source>
</evidence>
<dbReference type="Gene3D" id="1.10.10.2170">
    <property type="match status" value="1"/>
</dbReference>
<evidence type="ECO:0000256" key="7">
    <source>
        <dbReference type="ARBA" id="ARBA00023242"/>
    </source>
</evidence>
<dbReference type="InterPro" id="IPR038104">
    <property type="entry name" value="Rap1_C_sf"/>
</dbReference>
<comment type="subunit">
    <text evidence="8">Homodimer.</text>
</comment>
<accession>A0ABR4M261</accession>
<evidence type="ECO:0000256" key="8">
    <source>
        <dbReference type="RuleBase" id="RU367107"/>
    </source>
</evidence>
<dbReference type="InterPro" id="IPR015010">
    <property type="entry name" value="TERF2IP_Myb"/>
</dbReference>
<evidence type="ECO:0000256" key="5">
    <source>
        <dbReference type="ARBA" id="ARBA00023159"/>
    </source>
</evidence>
<feature type="domain" description="TERF2-interacting telomeric protein 1 Myb" evidence="10">
    <location>
        <begin position="105"/>
        <end position="160"/>
    </location>
</feature>
<dbReference type="InterPro" id="IPR001357">
    <property type="entry name" value="BRCT_dom"/>
</dbReference>
<dbReference type="InterPro" id="IPR009057">
    <property type="entry name" value="Homeodomain-like_sf"/>
</dbReference>
<dbReference type="CDD" id="cd11653">
    <property type="entry name" value="rap1_RCT"/>
    <property type="match status" value="1"/>
</dbReference>
<comment type="function">
    <text evidence="8">Involved in the regulation of telomere length, clustering and has a specific role in telomere position effect (TPE).</text>
</comment>
<evidence type="ECO:0000259" key="11">
    <source>
        <dbReference type="Pfam" id="PF11626"/>
    </source>
</evidence>
<evidence type="ECO:0000259" key="10">
    <source>
        <dbReference type="Pfam" id="PF08914"/>
    </source>
</evidence>
<evidence type="ECO:0000256" key="1">
    <source>
        <dbReference type="ARBA" id="ARBA00010467"/>
    </source>
</evidence>
<keyword evidence="3 8" id="KW-0779">Telomere</keyword>
<feature type="domain" description="TRF2-interacting telomeric protein/Rap1 C-terminal" evidence="11">
    <location>
        <begin position="328"/>
        <end position="401"/>
    </location>
</feature>
<dbReference type="Pfam" id="PF16589">
    <property type="entry name" value="BRCT_2"/>
    <property type="match status" value="1"/>
</dbReference>
<dbReference type="PANTHER" id="PTHR16466:SF6">
    <property type="entry name" value="TELOMERIC REPEAT-BINDING FACTOR 2-INTERACTING PROTEIN 1"/>
    <property type="match status" value="1"/>
</dbReference>
<feature type="domain" description="BRCT" evidence="12">
    <location>
        <begin position="22"/>
        <end position="95"/>
    </location>
</feature>
<dbReference type="Gene3D" id="1.10.10.60">
    <property type="entry name" value="Homeodomain-like"/>
    <property type="match status" value="1"/>
</dbReference>
<dbReference type="CDD" id="cd11655">
    <property type="entry name" value="rap1_myb-like"/>
    <property type="match status" value="1"/>
</dbReference>
<evidence type="ECO:0000256" key="4">
    <source>
        <dbReference type="ARBA" id="ARBA00023015"/>
    </source>
</evidence>
<feature type="region of interest" description="Disordered" evidence="9">
    <location>
        <begin position="179"/>
        <end position="284"/>
    </location>
</feature>
<gene>
    <name evidence="13" type="ORF">BJX67DRAFT_378441</name>
</gene>
<dbReference type="Proteomes" id="UP001610432">
    <property type="component" value="Unassembled WGS sequence"/>
</dbReference>
<reference evidence="13 14" key="1">
    <citation type="submission" date="2024-07" db="EMBL/GenBank/DDBJ databases">
        <title>Section-level genome sequencing and comparative genomics of Aspergillus sections Usti and Cavernicolus.</title>
        <authorList>
            <consortium name="Lawrence Berkeley National Laboratory"/>
            <person name="Nybo J.L."/>
            <person name="Vesth T.C."/>
            <person name="Theobald S."/>
            <person name="Frisvad J.C."/>
            <person name="Larsen T.O."/>
            <person name="Kjaerboelling I."/>
            <person name="Rothschild-Mancinelli K."/>
            <person name="Lyhne E.K."/>
            <person name="Kogle M.E."/>
            <person name="Barry K."/>
            <person name="Clum A."/>
            <person name="Na H."/>
            <person name="Ledsgaard L."/>
            <person name="Lin J."/>
            <person name="Lipzen A."/>
            <person name="Kuo A."/>
            <person name="Riley R."/>
            <person name="Mondo S."/>
            <person name="Labutti K."/>
            <person name="Haridas S."/>
            <person name="Pangalinan J."/>
            <person name="Salamov A.A."/>
            <person name="Simmons B.A."/>
            <person name="Magnuson J.K."/>
            <person name="Chen J."/>
            <person name="Drula E."/>
            <person name="Henrissat B."/>
            <person name="Wiebenga A."/>
            <person name="Lubbers R.J."/>
            <person name="Gomes A.C."/>
            <person name="Macurrencykelacurrency M.R."/>
            <person name="Stajich J."/>
            <person name="Grigoriev I.V."/>
            <person name="Mortensen U.H."/>
            <person name="De Vries R.P."/>
            <person name="Baker S.E."/>
            <person name="Andersen M.R."/>
        </authorList>
    </citation>
    <scope>NUCLEOTIDE SEQUENCE [LARGE SCALE GENOMIC DNA]</scope>
    <source>
        <strain evidence="13 14">CBS 449.75</strain>
    </source>
</reference>
<keyword evidence="2 8" id="KW-0158">Chromosome</keyword>
<dbReference type="PANTHER" id="PTHR16466">
    <property type="entry name" value="TELOMERE REPEAT-BINDING FACTOR 2-INTERACTING PROTEIN 1"/>
    <property type="match status" value="1"/>
</dbReference>
<proteinExistence type="inferred from homology"/>
<dbReference type="GeneID" id="98147415"/>
<keyword evidence="4" id="KW-0805">Transcription regulation</keyword>
<comment type="similarity">
    <text evidence="1 8">Belongs to the RAP1 family.</text>
</comment>
<dbReference type="SUPFAM" id="SSF46689">
    <property type="entry name" value="Homeodomain-like"/>
    <property type="match status" value="1"/>
</dbReference>
<name>A0ABR4M261_9EURO</name>
<keyword evidence="14" id="KW-1185">Reference proteome</keyword>
<keyword evidence="6" id="KW-0804">Transcription</keyword>
<evidence type="ECO:0000256" key="9">
    <source>
        <dbReference type="SAM" id="MobiDB-lite"/>
    </source>
</evidence>
<evidence type="ECO:0000313" key="14">
    <source>
        <dbReference type="Proteomes" id="UP001610432"/>
    </source>
</evidence>
<dbReference type="Pfam" id="PF11626">
    <property type="entry name" value="Rap1_C"/>
    <property type="match status" value="1"/>
</dbReference>
<protein>
    <recommendedName>
        <fullName evidence="8">DNA-binding protein RAP1</fullName>
    </recommendedName>
</protein>
<comment type="subcellular location">
    <subcellularLocation>
        <location evidence="8">Nucleus</location>
    </subcellularLocation>
    <subcellularLocation>
        <location evidence="8">Chromosome</location>
        <location evidence="8">Telomere</location>
    </subcellularLocation>
</comment>
<comment type="caution">
    <text evidence="13">The sequence shown here is derived from an EMBL/GenBank/DDBJ whole genome shotgun (WGS) entry which is preliminary data.</text>
</comment>
<keyword evidence="7 8" id="KW-0539">Nucleus</keyword>
<dbReference type="InterPro" id="IPR021661">
    <property type="entry name" value="Rap1_C"/>
</dbReference>
<feature type="compositionally biased region" description="Polar residues" evidence="9">
    <location>
        <begin position="211"/>
        <end position="237"/>
    </location>
</feature>